<gene>
    <name evidence="5" type="ORF">L0668_08355</name>
</gene>
<dbReference type="PANTHER" id="PTHR44942:SF4">
    <property type="entry name" value="METHYLTRANSFERASE TYPE 11 DOMAIN-CONTAINING PROTEIN"/>
    <property type="match status" value="1"/>
</dbReference>
<dbReference type="PANTHER" id="PTHR44942">
    <property type="entry name" value="METHYLTRANSF_11 DOMAIN-CONTAINING PROTEIN"/>
    <property type="match status" value="1"/>
</dbReference>
<evidence type="ECO:0000259" key="4">
    <source>
        <dbReference type="Pfam" id="PF08241"/>
    </source>
</evidence>
<keyword evidence="3" id="KW-0808">Transferase</keyword>
<dbReference type="InterPro" id="IPR029063">
    <property type="entry name" value="SAM-dependent_MTases_sf"/>
</dbReference>
<dbReference type="CDD" id="cd02440">
    <property type="entry name" value="AdoMet_MTases"/>
    <property type="match status" value="1"/>
</dbReference>
<dbReference type="Proteomes" id="UP001521137">
    <property type="component" value="Unassembled WGS sequence"/>
</dbReference>
<comment type="similarity">
    <text evidence="1">Belongs to the methyltransferase superfamily.</text>
</comment>
<evidence type="ECO:0000313" key="5">
    <source>
        <dbReference type="EMBL" id="MCF2948114.1"/>
    </source>
</evidence>
<name>A0ABS9D8I3_9ALTE</name>
<protein>
    <submittedName>
        <fullName evidence="5">Class I SAM-dependent methyltransferase</fullName>
    </submittedName>
</protein>
<comment type="caution">
    <text evidence="5">The sequence shown here is derived from an EMBL/GenBank/DDBJ whole genome shotgun (WGS) entry which is preliminary data.</text>
</comment>
<keyword evidence="6" id="KW-1185">Reference proteome</keyword>
<evidence type="ECO:0000313" key="6">
    <source>
        <dbReference type="Proteomes" id="UP001521137"/>
    </source>
</evidence>
<dbReference type="GO" id="GO:0008168">
    <property type="term" value="F:methyltransferase activity"/>
    <property type="evidence" value="ECO:0007669"/>
    <property type="project" value="UniProtKB-KW"/>
</dbReference>
<dbReference type="EMBL" id="JAKGAS010000004">
    <property type="protein sequence ID" value="MCF2948114.1"/>
    <property type="molecule type" value="Genomic_DNA"/>
</dbReference>
<dbReference type="InterPro" id="IPR013216">
    <property type="entry name" value="Methyltransf_11"/>
</dbReference>
<reference evidence="5 6" key="1">
    <citation type="submission" date="2022-01" db="EMBL/GenBank/DDBJ databases">
        <title>Paraglaciecola sp. G1-23.</title>
        <authorList>
            <person name="Jin M.S."/>
            <person name="Han D.M."/>
            <person name="Kim H.M."/>
            <person name="Jeon C.O."/>
        </authorList>
    </citation>
    <scope>NUCLEOTIDE SEQUENCE [LARGE SCALE GENOMIC DNA]</scope>
    <source>
        <strain evidence="5 6">G1-23</strain>
    </source>
</reference>
<keyword evidence="2 5" id="KW-0489">Methyltransferase</keyword>
<evidence type="ECO:0000256" key="2">
    <source>
        <dbReference type="ARBA" id="ARBA00022603"/>
    </source>
</evidence>
<proteinExistence type="inferred from homology"/>
<sequence length="259" mass="29365">MTTNKKSGDFTGLADNYSKFRPAYSQSVLDCIISLLPAPMAEVDFVDVGAGTGIWTRMVSEMLPNSTIAIEPNDDMRKFGKMDSEKLPIQWMAGSGEAIDLSDNSADLLTMASSFHWVDFEKGTKEFSRILRPNGRFVALWNPRHIERNPILVEIEQKLYELVPELKRVSSGRSGLTENLTDMLTSSPYFDDVVFLSAEHSVKQSTEEYLGVWWSVNDIRAQAGEQRFSEFMSFVEQRISGMDYLDVTYTTRAWVAKRI</sequence>
<dbReference type="SUPFAM" id="SSF53335">
    <property type="entry name" value="S-adenosyl-L-methionine-dependent methyltransferases"/>
    <property type="match status" value="1"/>
</dbReference>
<dbReference type="RefSeq" id="WP_235311730.1">
    <property type="nucleotide sequence ID" value="NZ_JAKGAS010000004.1"/>
</dbReference>
<dbReference type="Pfam" id="PF08241">
    <property type="entry name" value="Methyltransf_11"/>
    <property type="match status" value="1"/>
</dbReference>
<dbReference type="GO" id="GO:0032259">
    <property type="term" value="P:methylation"/>
    <property type="evidence" value="ECO:0007669"/>
    <property type="project" value="UniProtKB-KW"/>
</dbReference>
<organism evidence="5 6">
    <name type="scientific">Paraglaciecola algarum</name>
    <dbReference type="NCBI Taxonomy" id="3050085"/>
    <lineage>
        <taxon>Bacteria</taxon>
        <taxon>Pseudomonadati</taxon>
        <taxon>Pseudomonadota</taxon>
        <taxon>Gammaproteobacteria</taxon>
        <taxon>Alteromonadales</taxon>
        <taxon>Alteromonadaceae</taxon>
        <taxon>Paraglaciecola</taxon>
    </lineage>
</organism>
<dbReference type="Gene3D" id="3.40.50.150">
    <property type="entry name" value="Vaccinia Virus protein VP39"/>
    <property type="match status" value="1"/>
</dbReference>
<dbReference type="InterPro" id="IPR051052">
    <property type="entry name" value="Diverse_substrate_MTase"/>
</dbReference>
<accession>A0ABS9D8I3</accession>
<evidence type="ECO:0000256" key="3">
    <source>
        <dbReference type="ARBA" id="ARBA00022679"/>
    </source>
</evidence>
<feature type="domain" description="Methyltransferase type 11" evidence="4">
    <location>
        <begin position="46"/>
        <end position="138"/>
    </location>
</feature>
<evidence type="ECO:0000256" key="1">
    <source>
        <dbReference type="ARBA" id="ARBA00008361"/>
    </source>
</evidence>